<reference evidence="2 3" key="1">
    <citation type="journal article" date="2024" name="Nat. Commun.">
        <title>Phylogenomics reveals the evolutionary origins of lichenization in chlorophyte algae.</title>
        <authorList>
            <person name="Puginier C."/>
            <person name="Libourel C."/>
            <person name="Otte J."/>
            <person name="Skaloud P."/>
            <person name="Haon M."/>
            <person name="Grisel S."/>
            <person name="Petersen M."/>
            <person name="Berrin J.G."/>
            <person name="Delaux P.M."/>
            <person name="Dal Grande F."/>
            <person name="Keller J."/>
        </authorList>
    </citation>
    <scope>NUCLEOTIDE SEQUENCE [LARGE SCALE GENOMIC DNA]</scope>
    <source>
        <strain evidence="2 3">SAG 216-7</strain>
    </source>
</reference>
<dbReference type="Pfam" id="PF12697">
    <property type="entry name" value="Abhydrolase_6"/>
    <property type="match status" value="1"/>
</dbReference>
<comment type="caution">
    <text evidence="2">The sequence shown here is derived from an EMBL/GenBank/DDBJ whole genome shotgun (WGS) entry which is preliminary data.</text>
</comment>
<organism evidence="2 3">
    <name type="scientific">Coccomyxa subellipsoidea</name>
    <dbReference type="NCBI Taxonomy" id="248742"/>
    <lineage>
        <taxon>Eukaryota</taxon>
        <taxon>Viridiplantae</taxon>
        <taxon>Chlorophyta</taxon>
        <taxon>core chlorophytes</taxon>
        <taxon>Trebouxiophyceae</taxon>
        <taxon>Trebouxiophyceae incertae sedis</taxon>
        <taxon>Coccomyxaceae</taxon>
        <taxon>Coccomyxa</taxon>
    </lineage>
</organism>
<dbReference type="InterPro" id="IPR029058">
    <property type="entry name" value="AB_hydrolase_fold"/>
</dbReference>
<name>A0ABR2YDY9_9CHLO</name>
<feature type="domain" description="AB hydrolase-1" evidence="1">
    <location>
        <begin position="63"/>
        <end position="298"/>
    </location>
</feature>
<evidence type="ECO:0000313" key="2">
    <source>
        <dbReference type="EMBL" id="KAK9903335.1"/>
    </source>
</evidence>
<dbReference type="PANTHER" id="PTHR45763">
    <property type="entry name" value="HYDROLASE, ALPHA/BETA FOLD FAMILY PROTEIN, EXPRESSED-RELATED"/>
    <property type="match status" value="1"/>
</dbReference>
<dbReference type="SUPFAM" id="SSF53474">
    <property type="entry name" value="alpha/beta-Hydrolases"/>
    <property type="match status" value="1"/>
</dbReference>
<proteinExistence type="predicted"/>
<evidence type="ECO:0000259" key="1">
    <source>
        <dbReference type="Pfam" id="PF12697"/>
    </source>
</evidence>
<accession>A0ABR2YDY9</accession>
<gene>
    <name evidence="2" type="ORF">WJX75_003144</name>
</gene>
<sequence>MVQPAPVRQDRRFTTPDGRTIAFEIRGDLAAKNVVFWNHGIISSRYEVMSTDADLLKDLDMVLIGIDRPCYGGSSANPGRTFKSYVEDLGALADHLKAPQFFVVGVSGGGPYAYAAAHYLPDRVRGVMTISTLAPAGTMTAEEETRHFAEMDSVGEALTRLIRRHPFLARLVHSAASSGLGGRVLFHAFLQPLASNCLSLMAENDRKCIQEEHREYTELIVPESLRQRTAAMFFDDIWLFEQPWEFDVRNIRRDMQRSNHIWHGTGDKQVPWVAAQVLHRLMPAAQLHVVEGGGHFAYYVCDKQKQRQALEGLLKSGAKLREEARPPIIMHNPNI</sequence>
<evidence type="ECO:0000313" key="3">
    <source>
        <dbReference type="Proteomes" id="UP001491310"/>
    </source>
</evidence>
<dbReference type="Gene3D" id="3.40.50.1820">
    <property type="entry name" value="alpha/beta hydrolase"/>
    <property type="match status" value="1"/>
</dbReference>
<dbReference type="PANTHER" id="PTHR45763:SF46">
    <property type="entry name" value="AB HYDROLASE-1 DOMAIN-CONTAINING PROTEIN"/>
    <property type="match status" value="1"/>
</dbReference>
<dbReference type="InterPro" id="IPR000073">
    <property type="entry name" value="AB_hydrolase_1"/>
</dbReference>
<dbReference type="EMBL" id="JALJOT010000014">
    <property type="protein sequence ID" value="KAK9903335.1"/>
    <property type="molecule type" value="Genomic_DNA"/>
</dbReference>
<keyword evidence="3" id="KW-1185">Reference proteome</keyword>
<dbReference type="Proteomes" id="UP001491310">
    <property type="component" value="Unassembled WGS sequence"/>
</dbReference>
<protein>
    <recommendedName>
        <fullName evidence="1">AB hydrolase-1 domain-containing protein</fullName>
    </recommendedName>
</protein>